<feature type="compositionally biased region" description="Basic residues" evidence="1">
    <location>
        <begin position="157"/>
        <end position="173"/>
    </location>
</feature>
<dbReference type="Proteomes" id="UP000789831">
    <property type="component" value="Unassembled WGS sequence"/>
</dbReference>
<feature type="compositionally biased region" description="Polar residues" evidence="1">
    <location>
        <begin position="291"/>
        <end position="305"/>
    </location>
</feature>
<protein>
    <submittedName>
        <fullName evidence="2">3265_t:CDS:1</fullName>
    </submittedName>
</protein>
<feature type="compositionally biased region" description="Acidic residues" evidence="1">
    <location>
        <begin position="120"/>
        <end position="129"/>
    </location>
</feature>
<feature type="region of interest" description="Disordered" evidence="1">
    <location>
        <begin position="235"/>
        <end position="312"/>
    </location>
</feature>
<feature type="region of interest" description="Disordered" evidence="1">
    <location>
        <begin position="120"/>
        <end position="218"/>
    </location>
</feature>
<comment type="caution">
    <text evidence="2">The sequence shown here is derived from an EMBL/GenBank/DDBJ whole genome shotgun (WGS) entry which is preliminary data.</text>
</comment>
<dbReference type="EMBL" id="CAJVPL010000120">
    <property type="protein sequence ID" value="CAG8450111.1"/>
    <property type="molecule type" value="Genomic_DNA"/>
</dbReference>
<evidence type="ECO:0000313" key="3">
    <source>
        <dbReference type="Proteomes" id="UP000789831"/>
    </source>
</evidence>
<feature type="compositionally biased region" description="Polar residues" evidence="1">
    <location>
        <begin position="196"/>
        <end position="205"/>
    </location>
</feature>
<feature type="compositionally biased region" description="Polar residues" evidence="1">
    <location>
        <begin position="244"/>
        <end position="283"/>
    </location>
</feature>
<feature type="compositionally biased region" description="Polar residues" evidence="1">
    <location>
        <begin position="94"/>
        <end position="111"/>
    </location>
</feature>
<evidence type="ECO:0000256" key="1">
    <source>
        <dbReference type="SAM" id="MobiDB-lite"/>
    </source>
</evidence>
<accession>A0A9N8VH64</accession>
<feature type="compositionally biased region" description="Pro residues" evidence="1">
    <location>
        <begin position="131"/>
        <end position="148"/>
    </location>
</feature>
<organism evidence="2 3">
    <name type="scientific">Ambispora gerdemannii</name>
    <dbReference type="NCBI Taxonomy" id="144530"/>
    <lineage>
        <taxon>Eukaryota</taxon>
        <taxon>Fungi</taxon>
        <taxon>Fungi incertae sedis</taxon>
        <taxon>Mucoromycota</taxon>
        <taxon>Glomeromycotina</taxon>
        <taxon>Glomeromycetes</taxon>
        <taxon>Archaeosporales</taxon>
        <taxon>Ambisporaceae</taxon>
        <taxon>Ambispora</taxon>
    </lineage>
</organism>
<dbReference type="AlphaFoldDB" id="A0A9N8VH64"/>
<proteinExistence type="predicted"/>
<sequence length="393" mass="44166">MNERDSLVYETKQTHVYRESAIEAYLQAGQQLRYVSQVIGELQALLPPDMCIKLPPGLLNEIPPINTHDQIIDHESTALPLAADFNDHHRNIVESPQSTNGKSNNNSQTIDNDLMREMFSEEEEEEDELYPSPPLHQSPSPVSSPEPTQPITQQSTKKSRKSKQKDKIHHQPYKKMTVTTDQSNNDNNDNDKEIDNTSARSTTPIVKQRKQKHSEVTTKVKYQALKRVRIPLNRNAQFDAEIPPTNSATQTSPESANSSSQTTNNDYTPQASEISIPNLSSENTTRKRSPTTRANNSAKRQNSGSPKEVPLTSEQNVLVDEFVKYLEPRLAKGEISQKGIANEIRARSGNTCQIVQGTISKMVRRIAVPKEEHTIAAIRNWIEIEKGNRGTSE</sequence>
<keyword evidence="3" id="KW-1185">Reference proteome</keyword>
<reference evidence="2" key="1">
    <citation type="submission" date="2021-06" db="EMBL/GenBank/DDBJ databases">
        <authorList>
            <person name="Kallberg Y."/>
            <person name="Tangrot J."/>
            <person name="Rosling A."/>
        </authorList>
    </citation>
    <scope>NUCLEOTIDE SEQUENCE</scope>
    <source>
        <strain evidence="2">MT106</strain>
    </source>
</reference>
<name>A0A9N8VH64_9GLOM</name>
<dbReference type="OrthoDB" id="2449985at2759"/>
<evidence type="ECO:0000313" key="2">
    <source>
        <dbReference type="EMBL" id="CAG8450111.1"/>
    </source>
</evidence>
<feature type="region of interest" description="Disordered" evidence="1">
    <location>
        <begin position="92"/>
        <end position="111"/>
    </location>
</feature>
<gene>
    <name evidence="2" type="ORF">AGERDE_LOCUS1677</name>
</gene>